<dbReference type="Gene3D" id="3.40.50.12780">
    <property type="entry name" value="N-terminal domain of ligase-like"/>
    <property type="match status" value="1"/>
</dbReference>
<evidence type="ECO:0000256" key="4">
    <source>
        <dbReference type="ARBA" id="ARBA00023098"/>
    </source>
</evidence>
<keyword evidence="4" id="KW-0443">Lipid metabolism</keyword>
<dbReference type="EMBL" id="KF900938">
    <property type="protein sequence ID" value="AIF12167.1"/>
    <property type="molecule type" value="Genomic_DNA"/>
</dbReference>
<dbReference type="NCBIfam" id="NF004837">
    <property type="entry name" value="PRK06187.1"/>
    <property type="match status" value="1"/>
</dbReference>
<sequence length="542" mass="59531">MRGKMMGTSLTITEIMRFSDKLYQDTEVISVTTDEGVHRSTYGKIFKRSNQVAHALLQLGVQTGDRVATLAWNDHRHMELYYGVSCSGAVLHTINPRLFPEQLVYIINHADDQIIFLDLMFLPLVEALADKLPSVKAYVVLTGGEKMPDSKLSPTYCYESLLNEQDLTYEWPELNETAASALCYTSGTTGNPKGVLYDHRSTVLHAYAACMPNVLGLSHDDVVLPVVPMFHVNAWGTPYACPIAGAKLVLPGPKMADGKSLHALIEDEGVTIALGVPTVWFALLEYLKESGKAVNTLNRTIVGGSACPISMMEEFEEQHGVYTHHAWGMTEMSPLGSVNRLIPGMENLNAAERNEVRAKQGRAPFGVEMKIVDGDSNELPQDGAAFGDLKVRGWWIADGYFGQDDNSDTHDGDGWFSTGDVATIDQYGYLNITDRTKDVIKSGGEWISSIELENLAVAHPDVAEAAVIGIKHKKWGERPLLVVVATEGVVPDETDILSSFKGKVPDWCIPDSIAQVDEIPHTATGKISKKILREQFVNYSFG</sequence>
<evidence type="ECO:0000313" key="7">
    <source>
        <dbReference type="EMBL" id="AIF12167.1"/>
    </source>
</evidence>
<dbReference type="CDD" id="cd12119">
    <property type="entry name" value="ttLC_FACS_AlkK_like"/>
    <property type="match status" value="1"/>
</dbReference>
<dbReference type="InterPro" id="IPR042099">
    <property type="entry name" value="ANL_N_sf"/>
</dbReference>
<dbReference type="PANTHER" id="PTHR43859:SF4">
    <property type="entry name" value="BUTANOATE--COA LIGASE AAE1-RELATED"/>
    <property type="match status" value="1"/>
</dbReference>
<keyword evidence="2 7" id="KW-0436">Ligase</keyword>
<dbReference type="FunFam" id="3.30.300.30:FF:000008">
    <property type="entry name" value="2,3-dihydroxybenzoate-AMP ligase"/>
    <property type="match status" value="1"/>
</dbReference>
<dbReference type="PANTHER" id="PTHR43859">
    <property type="entry name" value="ACYL-ACTIVATING ENZYME"/>
    <property type="match status" value="1"/>
</dbReference>
<dbReference type="InterPro" id="IPR000873">
    <property type="entry name" value="AMP-dep_synth/lig_dom"/>
</dbReference>
<name>A0A075HCH9_9ARCH</name>
<dbReference type="AlphaFoldDB" id="A0A075HCH9"/>
<evidence type="ECO:0000256" key="3">
    <source>
        <dbReference type="ARBA" id="ARBA00022832"/>
    </source>
</evidence>
<reference evidence="7" key="1">
    <citation type="journal article" date="2014" name="Genome Biol. Evol.">
        <title>Pangenome evidence for extensive interdomain horizontal transfer affecting lineage core and shell genes in uncultured planktonic thaumarchaeota and euryarchaeota.</title>
        <authorList>
            <person name="Deschamps P."/>
            <person name="Zivanovic Y."/>
            <person name="Moreira D."/>
            <person name="Rodriguez-Valera F."/>
            <person name="Lopez-Garcia P."/>
        </authorList>
    </citation>
    <scope>NUCLEOTIDE SEQUENCE</scope>
</reference>
<dbReference type="Gene3D" id="3.30.300.30">
    <property type="match status" value="1"/>
</dbReference>
<feature type="domain" description="AMP-dependent synthetase/ligase" evidence="5">
    <location>
        <begin position="35"/>
        <end position="401"/>
    </location>
</feature>
<dbReference type="Pfam" id="PF13193">
    <property type="entry name" value="AMP-binding_C"/>
    <property type="match status" value="1"/>
</dbReference>
<dbReference type="Pfam" id="PF00501">
    <property type="entry name" value="AMP-binding"/>
    <property type="match status" value="1"/>
</dbReference>
<proteinExistence type="inferred from homology"/>
<dbReference type="GO" id="GO:0006631">
    <property type="term" value="P:fatty acid metabolic process"/>
    <property type="evidence" value="ECO:0007669"/>
    <property type="project" value="UniProtKB-KW"/>
</dbReference>
<dbReference type="SUPFAM" id="SSF56801">
    <property type="entry name" value="Acetyl-CoA synthetase-like"/>
    <property type="match status" value="1"/>
</dbReference>
<dbReference type="GO" id="GO:0016874">
    <property type="term" value="F:ligase activity"/>
    <property type="evidence" value="ECO:0007669"/>
    <property type="project" value="UniProtKB-KW"/>
</dbReference>
<feature type="domain" description="AMP-binding enzyme C-terminal" evidence="6">
    <location>
        <begin position="451"/>
        <end position="526"/>
    </location>
</feature>
<accession>A0A075HCH9</accession>
<comment type="similarity">
    <text evidence="1">Belongs to the ATP-dependent AMP-binding enzyme family.</text>
</comment>
<dbReference type="PROSITE" id="PS00455">
    <property type="entry name" value="AMP_BINDING"/>
    <property type="match status" value="1"/>
</dbReference>
<evidence type="ECO:0000256" key="2">
    <source>
        <dbReference type="ARBA" id="ARBA00022598"/>
    </source>
</evidence>
<evidence type="ECO:0000259" key="5">
    <source>
        <dbReference type="Pfam" id="PF00501"/>
    </source>
</evidence>
<organism evidence="7">
    <name type="scientific">uncultured marine thaumarchaeote KM3_54_G03</name>
    <dbReference type="NCBI Taxonomy" id="1456192"/>
    <lineage>
        <taxon>Archaea</taxon>
        <taxon>Nitrososphaerota</taxon>
        <taxon>environmental samples</taxon>
    </lineage>
</organism>
<evidence type="ECO:0000256" key="1">
    <source>
        <dbReference type="ARBA" id="ARBA00006432"/>
    </source>
</evidence>
<protein>
    <submittedName>
        <fullName evidence="7">Medium-chain-fatty-acid--CoA ligase</fullName>
    </submittedName>
</protein>
<dbReference type="InterPro" id="IPR020845">
    <property type="entry name" value="AMP-binding_CS"/>
</dbReference>
<evidence type="ECO:0000259" key="6">
    <source>
        <dbReference type="Pfam" id="PF13193"/>
    </source>
</evidence>
<keyword evidence="3" id="KW-0276">Fatty acid metabolism</keyword>
<dbReference type="InterPro" id="IPR045851">
    <property type="entry name" value="AMP-bd_C_sf"/>
</dbReference>
<dbReference type="InterPro" id="IPR025110">
    <property type="entry name" value="AMP-bd_C"/>
</dbReference>